<feature type="chain" id="PRO_5046027582" description="Isochorismatase-like domain-containing protein" evidence="3">
    <location>
        <begin position="19"/>
        <end position="506"/>
    </location>
</feature>
<evidence type="ECO:0000256" key="3">
    <source>
        <dbReference type="SAM" id="SignalP"/>
    </source>
</evidence>
<comment type="caution">
    <text evidence="5">The sequence shown here is derived from an EMBL/GenBank/DDBJ whole genome shotgun (WGS) entry which is preliminary data.</text>
</comment>
<evidence type="ECO:0000256" key="1">
    <source>
        <dbReference type="ARBA" id="ARBA00006336"/>
    </source>
</evidence>
<gene>
    <name evidence="5" type="ORF">PCOR1329_LOCUS51019</name>
</gene>
<evidence type="ECO:0000313" key="6">
    <source>
        <dbReference type="Proteomes" id="UP001189429"/>
    </source>
</evidence>
<evidence type="ECO:0000259" key="4">
    <source>
        <dbReference type="Pfam" id="PF00857"/>
    </source>
</evidence>
<protein>
    <recommendedName>
        <fullName evidence="4">Isochorismatase-like domain-containing protein</fullName>
    </recommendedName>
</protein>
<dbReference type="Pfam" id="PF00857">
    <property type="entry name" value="Isochorismatase"/>
    <property type="match status" value="1"/>
</dbReference>
<comment type="similarity">
    <text evidence="1">Belongs to the isochorismatase family.</text>
</comment>
<name>A0ABN9URR7_9DINO</name>
<dbReference type="PANTHER" id="PTHR43540">
    <property type="entry name" value="PEROXYUREIDOACRYLATE/UREIDOACRYLATE AMIDOHYDROLASE-RELATED"/>
    <property type="match status" value="1"/>
</dbReference>
<organism evidence="5 6">
    <name type="scientific">Prorocentrum cordatum</name>
    <dbReference type="NCBI Taxonomy" id="2364126"/>
    <lineage>
        <taxon>Eukaryota</taxon>
        <taxon>Sar</taxon>
        <taxon>Alveolata</taxon>
        <taxon>Dinophyceae</taxon>
        <taxon>Prorocentrales</taxon>
        <taxon>Prorocentraceae</taxon>
        <taxon>Prorocentrum</taxon>
    </lineage>
</organism>
<dbReference type="EMBL" id="CAUYUJ010016183">
    <property type="protein sequence ID" value="CAK0862669.1"/>
    <property type="molecule type" value="Genomic_DNA"/>
</dbReference>
<reference evidence="5" key="1">
    <citation type="submission" date="2023-10" db="EMBL/GenBank/DDBJ databases">
        <authorList>
            <person name="Chen Y."/>
            <person name="Shah S."/>
            <person name="Dougan E. K."/>
            <person name="Thang M."/>
            <person name="Chan C."/>
        </authorList>
    </citation>
    <scope>NUCLEOTIDE SEQUENCE [LARGE SCALE GENOMIC DNA]</scope>
</reference>
<evidence type="ECO:0000313" key="5">
    <source>
        <dbReference type="EMBL" id="CAK0862669.1"/>
    </source>
</evidence>
<dbReference type="InterPro" id="IPR050272">
    <property type="entry name" value="Isochorismatase-like_hydrls"/>
</dbReference>
<keyword evidence="2" id="KW-0378">Hydrolase</keyword>
<dbReference type="InterPro" id="IPR000868">
    <property type="entry name" value="Isochorismatase-like_dom"/>
</dbReference>
<dbReference type="Proteomes" id="UP001189429">
    <property type="component" value="Unassembled WGS sequence"/>
</dbReference>
<dbReference type="Gene3D" id="3.40.50.850">
    <property type="entry name" value="Isochorismatase-like"/>
    <property type="match status" value="1"/>
</dbReference>
<dbReference type="SUPFAM" id="SSF52499">
    <property type="entry name" value="Isochorismatase-like hydrolases"/>
    <property type="match status" value="1"/>
</dbReference>
<keyword evidence="6" id="KW-1185">Reference proteome</keyword>
<feature type="domain" description="Isochorismatase-like" evidence="4">
    <location>
        <begin position="36"/>
        <end position="192"/>
    </location>
</feature>
<proteinExistence type="inferred from homology"/>
<accession>A0ABN9URR7</accession>
<evidence type="ECO:0000256" key="2">
    <source>
        <dbReference type="ARBA" id="ARBA00022801"/>
    </source>
</evidence>
<keyword evidence="3" id="KW-0732">Signal</keyword>
<sequence length="506" mass="56939">MISVVLLVGFSILSWCGALLVNVSSAPKESHVERPALLCIDVQSPFSEFTYRNVMPAIEDVIHSFQISGWPIYWKYWYFAGCGTAQGRFFGKYEFHNECKSMQMTSNYRMEGNSAIHPNNTNDYPTLRSYLTSEFTAFHPDLIRELRHEQITKVYLVGGWWEHCITATALHARSLGFDVVIVDSAVGGSSELNPTAKHFLGNLSFKFEDVPQLPSYRQPLGKTPLSFTDLAESSHDELVISSFELANSKSELGNWIDGWFIAHWDLSSFGAKVAGDLVRFPYKRKIQTMTLVIFDACNSIGNPEHSSSDLLDLFVHKGSSVYLADTETCTMLTTLKASVGVDVIQELTSSDTLRVLQRRISNNVDKQWNTVVLAGNLADDSMIALSYWLFDRDYDVFFVHDATYWRGADSVYSSAQKTQIMQVVCHAVAAVGLTSDLLSLEDTPLPQSVSYRRRVRRITVAPPAFWKRPCGQALGRRLAKPLEHVFSQPLWNSLGMHLEEEEKRGG</sequence>
<feature type="signal peptide" evidence="3">
    <location>
        <begin position="1"/>
        <end position="18"/>
    </location>
</feature>
<dbReference type="InterPro" id="IPR036380">
    <property type="entry name" value="Isochorismatase-like_sf"/>
</dbReference>